<gene>
    <name evidence="3" type="primary">pucD_1</name>
    <name evidence="3" type="ORF">GCM10023320_20370</name>
</gene>
<dbReference type="Gene3D" id="3.90.1170.50">
    <property type="entry name" value="Aldehyde oxidase/xanthine dehydrogenase, a/b hammerhead"/>
    <property type="match status" value="1"/>
</dbReference>
<organism evidence="3 4">
    <name type="scientific">Pseudonocardia adelaidensis</name>
    <dbReference type="NCBI Taxonomy" id="648754"/>
    <lineage>
        <taxon>Bacteria</taxon>
        <taxon>Bacillati</taxon>
        <taxon>Actinomycetota</taxon>
        <taxon>Actinomycetes</taxon>
        <taxon>Pseudonocardiales</taxon>
        <taxon>Pseudonocardiaceae</taxon>
        <taxon>Pseudonocardia</taxon>
    </lineage>
</organism>
<keyword evidence="4" id="KW-1185">Reference proteome</keyword>
<dbReference type="NCBIfam" id="TIGR03196">
    <property type="entry name" value="pucD"/>
    <property type="match status" value="1"/>
</dbReference>
<dbReference type="SUPFAM" id="SSF56003">
    <property type="entry name" value="Molybdenum cofactor-binding domain"/>
    <property type="match status" value="1"/>
</dbReference>
<reference evidence="4" key="1">
    <citation type="journal article" date="2019" name="Int. J. Syst. Evol. Microbiol.">
        <title>The Global Catalogue of Microorganisms (GCM) 10K type strain sequencing project: providing services to taxonomists for standard genome sequencing and annotation.</title>
        <authorList>
            <consortium name="The Broad Institute Genomics Platform"/>
            <consortium name="The Broad Institute Genome Sequencing Center for Infectious Disease"/>
            <person name="Wu L."/>
            <person name="Ma J."/>
        </authorList>
    </citation>
    <scope>NUCLEOTIDE SEQUENCE [LARGE SCALE GENOMIC DNA]</scope>
    <source>
        <strain evidence="4">JCM 18302</strain>
    </source>
</reference>
<dbReference type="Proteomes" id="UP001500804">
    <property type="component" value="Unassembled WGS sequence"/>
</dbReference>
<dbReference type="Pfam" id="PF01315">
    <property type="entry name" value="Ald_Xan_dh_C"/>
    <property type="match status" value="1"/>
</dbReference>
<name>A0ABP9NHJ6_9PSEU</name>
<dbReference type="SUPFAM" id="SSF54665">
    <property type="entry name" value="CO dehydrogenase molybdoprotein N-domain-like"/>
    <property type="match status" value="1"/>
</dbReference>
<dbReference type="InterPro" id="IPR036856">
    <property type="entry name" value="Ald_Oxase/Xan_DH_a/b_sf"/>
</dbReference>
<evidence type="ECO:0000313" key="4">
    <source>
        <dbReference type="Proteomes" id="UP001500804"/>
    </source>
</evidence>
<dbReference type="InterPro" id="IPR017609">
    <property type="entry name" value="Xanthine_dehydrogenase_dsu"/>
</dbReference>
<dbReference type="SMART" id="SM01008">
    <property type="entry name" value="Ald_Xan_dh_C"/>
    <property type="match status" value="1"/>
</dbReference>
<accession>A0ABP9NHJ6</accession>
<feature type="compositionally biased region" description="Basic and acidic residues" evidence="1">
    <location>
        <begin position="1"/>
        <end position="10"/>
    </location>
</feature>
<dbReference type="PANTHER" id="PTHR11908">
    <property type="entry name" value="XANTHINE DEHYDROGENASE"/>
    <property type="match status" value="1"/>
</dbReference>
<dbReference type="Pfam" id="PF20256">
    <property type="entry name" value="MoCoBD_2"/>
    <property type="match status" value="1"/>
</dbReference>
<evidence type="ECO:0000313" key="3">
    <source>
        <dbReference type="EMBL" id="GAA5117624.1"/>
    </source>
</evidence>
<dbReference type="InterPro" id="IPR046867">
    <property type="entry name" value="AldOxase/xan_DH_MoCoBD2"/>
</dbReference>
<evidence type="ECO:0000259" key="2">
    <source>
        <dbReference type="SMART" id="SM01008"/>
    </source>
</evidence>
<dbReference type="InterPro" id="IPR008274">
    <property type="entry name" value="AldOxase/xan_DH_MoCoBD1"/>
</dbReference>
<dbReference type="InterPro" id="IPR016208">
    <property type="entry name" value="Ald_Oxase/xanthine_DH-like"/>
</dbReference>
<dbReference type="EMBL" id="BAABJO010000006">
    <property type="protein sequence ID" value="GAA5117624.1"/>
    <property type="molecule type" value="Genomic_DNA"/>
</dbReference>
<evidence type="ECO:0000256" key="1">
    <source>
        <dbReference type="SAM" id="MobiDB-lite"/>
    </source>
</evidence>
<dbReference type="InterPro" id="IPR037165">
    <property type="entry name" value="AldOxase/xan_DH_Mopterin-bd_sf"/>
</dbReference>
<proteinExistence type="predicted"/>
<protein>
    <submittedName>
        <fullName evidence="3">Xanthine dehydrogenase subunit D</fullName>
    </submittedName>
</protein>
<dbReference type="InterPro" id="IPR000674">
    <property type="entry name" value="Ald_Oxase/Xan_DH_a/b"/>
</dbReference>
<dbReference type="Gene3D" id="3.30.365.10">
    <property type="entry name" value="Aldehyde oxidase/xanthine dehydrogenase, molybdopterin binding domain"/>
    <property type="match status" value="4"/>
</dbReference>
<dbReference type="PANTHER" id="PTHR11908:SF157">
    <property type="entry name" value="XANTHINE DEHYDROGENASE SUBUNIT D-RELATED"/>
    <property type="match status" value="1"/>
</dbReference>
<dbReference type="RefSeq" id="WP_345604643.1">
    <property type="nucleotide sequence ID" value="NZ_BAABJO010000006.1"/>
</dbReference>
<dbReference type="Pfam" id="PF02738">
    <property type="entry name" value="MoCoBD_1"/>
    <property type="match status" value="1"/>
</dbReference>
<feature type="region of interest" description="Disordered" evidence="1">
    <location>
        <begin position="1"/>
        <end position="27"/>
    </location>
</feature>
<feature type="domain" description="Aldehyde oxidase/xanthine dehydrogenase a/b hammerhead" evidence="2">
    <location>
        <begin position="32"/>
        <end position="138"/>
    </location>
</feature>
<feature type="compositionally biased region" description="Low complexity" evidence="1">
    <location>
        <begin position="11"/>
        <end position="26"/>
    </location>
</feature>
<comment type="caution">
    <text evidence="3">The sequence shown here is derived from an EMBL/GenBank/DDBJ whole genome shotgun (WGS) entry which is preliminary data.</text>
</comment>
<sequence length="753" mass="78743">MSIAPERPRTAADPGVGVGGAAARPDGPAKVRGEFEFSSDLHVPGMLHGATVRSPHPHARIRGIDTSRALAIRGVLTVVTADDVAGTNRFGLERRDQPVLADGLVRYVGEPVAVVAATSPATARRAAEAVVVDFEVLDAITDAETATAPGTAELHPGGNLVRHLRLRHGDPVPDDPGLVRVSGEYHVGMQDQAFLGPESCLAEPTAGGGIHLRCSTQWLHIDRDQLAAALGLPPEQLHLTLAGVGGAFGGREDLSVQAHAALLALRTGRPVAMSYPRRESFVGHVHRHPARMRYTHTATRDGRLLAVEADILLDGGAYASTSPAVVGNAGCFAAGPYAVPSVHVDARVVYTNNPPCGAMRGFGAIQVCFAYESQMDELARVLGMDPVELRLRNAVTTGSTIATGQTVDGPAPVAELLERVAARPPAPPRTDGAPTVRGVGYGLSIKNICKSAGVDDYGTARVRLFLRPDGRPAVQVQTAASEVGQGLVTVQQQIVRTELGVADVGFLPTDTTVGDAGTASASRQTWMSGGAVQQACHRVRDELLTRAATRTGHPRDDLRLQDGAVHTPTGAIPLAELIDDAVDETAVFRHRTTSPLDEEGQGDAHVAYAFAAHRVTVDVDAELGTVEVVEVACAQDVGKAINPLGVAGQMHGGIVQGLGLAIMEEIQVRDGRILNPGFTDYLIPTAADVGAHHLDILEHLRPDSPYGLTGVGEPPMLSVPAAVAAAVRRATGAAIHRVPIRPQDLTATADVPG</sequence>